<sequence length="408" mass="47562">MKDALTLWHERKSNYWKEARGYLRFILNSGFVVSLYFLFIFLTIYYQRFVETMPEHFPVALLLTLLFTWRLTAGGVRTFVKQADIVFLLPYEARMQPYFARAVRYSMLWQLAYIIVLMMAAGPLFTARIGEGAVFWLALVVLLALKSWNVLAVWKEQRLPSKGERVSHICLRLLLNGVTVYLLFVKAPYWLVLGLLVFMVLLYVLYWRGFSLKYTLKWARLIEVESSMLMFFYRIANAFIDVPQLQQQVRERKYASFIIPFLGGKKRTVYSFLYARTFLRANDYVGTYVRLLFVGGIVLYIVPAGWLQVAIALLFIHMTMMQLSTLSFHYVTNMWVDLYPVRADESKTSLTAVVLRLLVVQVVLFSFVIVLTQAFLHAGVMLVAGSLFAVYGSYTLIHRKKGKYRRVR</sequence>
<organism evidence="2 3">
    <name type="scientific">Shouchella lonarensis</name>
    <dbReference type="NCBI Taxonomy" id="1464122"/>
    <lineage>
        <taxon>Bacteria</taxon>
        <taxon>Bacillati</taxon>
        <taxon>Bacillota</taxon>
        <taxon>Bacilli</taxon>
        <taxon>Bacillales</taxon>
        <taxon>Bacillaceae</taxon>
        <taxon>Shouchella</taxon>
    </lineage>
</organism>
<feature type="transmembrane region" description="Helical" evidence="1">
    <location>
        <begin position="101"/>
        <end position="121"/>
    </location>
</feature>
<evidence type="ECO:0000313" key="3">
    <source>
        <dbReference type="Proteomes" id="UP000242662"/>
    </source>
</evidence>
<feature type="transmembrane region" description="Helical" evidence="1">
    <location>
        <begin position="133"/>
        <end position="154"/>
    </location>
</feature>
<evidence type="ECO:0000313" key="2">
    <source>
        <dbReference type="EMBL" id="SDC22336.1"/>
    </source>
</evidence>
<feature type="transmembrane region" description="Helical" evidence="1">
    <location>
        <begin position="21"/>
        <end position="45"/>
    </location>
</feature>
<feature type="transmembrane region" description="Helical" evidence="1">
    <location>
        <begin position="378"/>
        <end position="397"/>
    </location>
</feature>
<reference evidence="3" key="1">
    <citation type="submission" date="2016-09" db="EMBL/GenBank/DDBJ databases">
        <authorList>
            <person name="Varghese N."/>
            <person name="Submissions S."/>
        </authorList>
    </citation>
    <scope>NUCLEOTIDE SEQUENCE [LARGE SCALE GENOMIC DNA]</scope>
    <source>
        <strain evidence="3">25nlg</strain>
    </source>
</reference>
<dbReference type="RefSeq" id="WP_090775714.1">
    <property type="nucleotide sequence ID" value="NZ_FMYM01000006.1"/>
</dbReference>
<dbReference type="InterPro" id="IPR010288">
    <property type="entry name" value="EcsB_ABC"/>
</dbReference>
<dbReference type="STRING" id="1464122.SAMN05421737_10695"/>
<dbReference type="Pfam" id="PF05975">
    <property type="entry name" value="EcsB"/>
    <property type="match status" value="1"/>
</dbReference>
<feature type="transmembrane region" description="Helical" evidence="1">
    <location>
        <begin position="57"/>
        <end position="80"/>
    </location>
</feature>
<accession>A0A1G6JWG0</accession>
<name>A0A1G6JWG0_9BACI</name>
<dbReference type="Proteomes" id="UP000242662">
    <property type="component" value="Unassembled WGS sequence"/>
</dbReference>
<feature type="transmembrane region" description="Helical" evidence="1">
    <location>
        <begin position="190"/>
        <end position="207"/>
    </location>
</feature>
<protein>
    <submittedName>
        <fullName evidence="2">ABC-2 type transport system permease protein</fullName>
    </submittedName>
</protein>
<dbReference type="PIRSF" id="PIRSF037259">
    <property type="entry name" value="EcsB_ABC"/>
    <property type="match status" value="1"/>
</dbReference>
<feature type="transmembrane region" description="Helical" evidence="1">
    <location>
        <begin position="166"/>
        <end position="184"/>
    </location>
</feature>
<keyword evidence="1" id="KW-0812">Transmembrane</keyword>
<dbReference type="EMBL" id="FMYM01000006">
    <property type="protein sequence ID" value="SDC22336.1"/>
    <property type="molecule type" value="Genomic_DNA"/>
</dbReference>
<gene>
    <name evidence="2" type="ORF">SAMN05421737_10695</name>
</gene>
<proteinExistence type="predicted"/>
<keyword evidence="1" id="KW-0472">Membrane</keyword>
<feature type="transmembrane region" description="Helical" evidence="1">
    <location>
        <begin position="284"/>
        <end position="303"/>
    </location>
</feature>
<feature type="transmembrane region" description="Helical" evidence="1">
    <location>
        <begin position="353"/>
        <end position="372"/>
    </location>
</feature>
<dbReference type="AlphaFoldDB" id="A0A1G6JWG0"/>
<keyword evidence="1" id="KW-1133">Transmembrane helix</keyword>
<dbReference type="GO" id="GO:0016020">
    <property type="term" value="C:membrane"/>
    <property type="evidence" value="ECO:0007669"/>
    <property type="project" value="InterPro"/>
</dbReference>
<dbReference type="OrthoDB" id="2447941at2"/>
<evidence type="ECO:0000256" key="1">
    <source>
        <dbReference type="SAM" id="Phobius"/>
    </source>
</evidence>
<feature type="transmembrane region" description="Helical" evidence="1">
    <location>
        <begin position="309"/>
        <end position="332"/>
    </location>
</feature>
<keyword evidence="3" id="KW-1185">Reference proteome</keyword>